<organism evidence="3 4">
    <name type="scientific">Nocardia fluminea</name>
    <dbReference type="NCBI Taxonomy" id="134984"/>
    <lineage>
        <taxon>Bacteria</taxon>
        <taxon>Bacillati</taxon>
        <taxon>Actinomycetota</taxon>
        <taxon>Actinomycetes</taxon>
        <taxon>Mycobacteriales</taxon>
        <taxon>Nocardiaceae</taxon>
        <taxon>Nocardia</taxon>
    </lineage>
</organism>
<dbReference type="GO" id="GO:0046872">
    <property type="term" value="F:metal ion binding"/>
    <property type="evidence" value="ECO:0007669"/>
    <property type="project" value="UniProtKB-KW"/>
</dbReference>
<accession>A0A2N3VGI4</accession>
<dbReference type="OrthoDB" id="115162at2"/>
<proteinExistence type="predicted"/>
<dbReference type="InterPro" id="IPR004360">
    <property type="entry name" value="Glyas_Fos-R_dOase_dom"/>
</dbReference>
<dbReference type="InterPro" id="IPR051332">
    <property type="entry name" value="Fosfomycin_Res_Enzymes"/>
</dbReference>
<dbReference type="RefSeq" id="WP_101466607.1">
    <property type="nucleotide sequence ID" value="NZ_JBEZZV010000002.1"/>
</dbReference>
<dbReference type="InterPro" id="IPR029068">
    <property type="entry name" value="Glyas_Bleomycin-R_OHBP_Dase"/>
</dbReference>
<keyword evidence="4" id="KW-1185">Reference proteome</keyword>
<keyword evidence="3" id="KW-0223">Dioxygenase</keyword>
<keyword evidence="3" id="KW-0560">Oxidoreductase</keyword>
<dbReference type="GeneID" id="97469320"/>
<dbReference type="PANTHER" id="PTHR36113:SF1">
    <property type="entry name" value="GLYOXALASE_BLEOMYCIN RESISTANCE PROTEIN_DIOXYGENASE"/>
    <property type="match status" value="1"/>
</dbReference>
<evidence type="ECO:0000259" key="2">
    <source>
        <dbReference type="PROSITE" id="PS51819"/>
    </source>
</evidence>
<dbReference type="Pfam" id="PF00903">
    <property type="entry name" value="Glyoxalase"/>
    <property type="match status" value="1"/>
</dbReference>
<protein>
    <submittedName>
        <fullName evidence="3">Glyoxalase/bleomycin resistance protein/dioxygenase superfamily protein</fullName>
    </submittedName>
</protein>
<dbReference type="PROSITE" id="PS00934">
    <property type="entry name" value="GLYOXALASE_I_1"/>
    <property type="match status" value="1"/>
</dbReference>
<evidence type="ECO:0000313" key="3">
    <source>
        <dbReference type="EMBL" id="PKV80730.1"/>
    </source>
</evidence>
<name>A0A2N3VGI4_9NOCA</name>
<comment type="caution">
    <text evidence="3">The sequence shown here is derived from an EMBL/GenBank/DDBJ whole genome shotgun (WGS) entry which is preliminary data.</text>
</comment>
<dbReference type="PROSITE" id="PS51819">
    <property type="entry name" value="VOC"/>
    <property type="match status" value="1"/>
</dbReference>
<dbReference type="Proteomes" id="UP000233766">
    <property type="component" value="Unassembled WGS sequence"/>
</dbReference>
<dbReference type="InterPro" id="IPR037523">
    <property type="entry name" value="VOC_core"/>
</dbReference>
<keyword evidence="1" id="KW-0479">Metal-binding</keyword>
<dbReference type="InterPro" id="IPR018146">
    <property type="entry name" value="Glyoxalase_1_CS"/>
</dbReference>
<dbReference type="GO" id="GO:0051213">
    <property type="term" value="F:dioxygenase activity"/>
    <property type="evidence" value="ECO:0007669"/>
    <property type="project" value="UniProtKB-KW"/>
</dbReference>
<evidence type="ECO:0000256" key="1">
    <source>
        <dbReference type="ARBA" id="ARBA00022723"/>
    </source>
</evidence>
<dbReference type="CDD" id="cd06587">
    <property type="entry name" value="VOC"/>
    <property type="match status" value="1"/>
</dbReference>
<dbReference type="Gene3D" id="3.10.180.10">
    <property type="entry name" value="2,3-Dihydroxybiphenyl 1,2-Dioxygenase, domain 1"/>
    <property type="match status" value="1"/>
</dbReference>
<evidence type="ECO:0000313" key="4">
    <source>
        <dbReference type="Proteomes" id="UP000233766"/>
    </source>
</evidence>
<reference evidence="3 4" key="1">
    <citation type="submission" date="2017-12" db="EMBL/GenBank/DDBJ databases">
        <title>Sequencing the genomes of 1000 Actinobacteria strains.</title>
        <authorList>
            <person name="Klenk H.-P."/>
        </authorList>
    </citation>
    <scope>NUCLEOTIDE SEQUENCE [LARGE SCALE GENOMIC DNA]</scope>
    <source>
        <strain evidence="3 4">DSM 44489</strain>
    </source>
</reference>
<dbReference type="GO" id="GO:0004462">
    <property type="term" value="F:lactoylglutathione lyase activity"/>
    <property type="evidence" value="ECO:0007669"/>
    <property type="project" value="InterPro"/>
</dbReference>
<dbReference type="AlphaFoldDB" id="A0A2N3VGI4"/>
<dbReference type="EMBL" id="PJMW01000002">
    <property type="protein sequence ID" value="PKV80730.1"/>
    <property type="molecule type" value="Genomic_DNA"/>
</dbReference>
<dbReference type="SUPFAM" id="SSF54593">
    <property type="entry name" value="Glyoxalase/Bleomycin resistance protein/Dihydroxybiphenyl dioxygenase"/>
    <property type="match status" value="1"/>
</dbReference>
<feature type="domain" description="VOC" evidence="2">
    <location>
        <begin position="10"/>
        <end position="134"/>
    </location>
</feature>
<sequence>MTTVAAPVLTTGHIGLNVADLDRSVDFYRRGLGFEQLGTGADGEQRWAFLGRDGALILTLWQQSNGEFSTSTPGLHHLSFQVDDVDTVRVVESALRALDAEFFHDGVVAHGEGASSGGIFFADPDGIRLEVFAPLGADAAPAPAGPAPTCGFF</sequence>
<gene>
    <name evidence="3" type="ORF">ATK86_5163</name>
</gene>
<dbReference type="PANTHER" id="PTHR36113">
    <property type="entry name" value="LYASE, PUTATIVE-RELATED-RELATED"/>
    <property type="match status" value="1"/>
</dbReference>